<feature type="transmembrane region" description="Helical" evidence="3">
    <location>
        <begin position="376"/>
        <end position="395"/>
    </location>
</feature>
<dbReference type="Pfam" id="PF07690">
    <property type="entry name" value="MFS_1"/>
    <property type="match status" value="1"/>
</dbReference>
<feature type="domain" description="Major facilitator superfamily (MFS) profile" evidence="4">
    <location>
        <begin position="28"/>
        <end position="493"/>
    </location>
</feature>
<name>A0A8B7Y4I7_ACAPL</name>
<evidence type="ECO:0000256" key="3">
    <source>
        <dbReference type="SAM" id="Phobius"/>
    </source>
</evidence>
<keyword evidence="5" id="KW-1185">Reference proteome</keyword>
<feature type="transmembrane region" description="Helical" evidence="3">
    <location>
        <begin position="432"/>
        <end position="457"/>
    </location>
</feature>
<dbReference type="OMA" id="TEDERCC"/>
<dbReference type="InterPro" id="IPR050327">
    <property type="entry name" value="Proton-linked_MCT"/>
</dbReference>
<feature type="transmembrane region" description="Helical" evidence="3">
    <location>
        <begin position="68"/>
        <end position="88"/>
    </location>
</feature>
<dbReference type="KEGG" id="aplc:110977887"/>
<dbReference type="PANTHER" id="PTHR11360:SF284">
    <property type="entry name" value="EG:103B4.3 PROTEIN-RELATED"/>
    <property type="match status" value="1"/>
</dbReference>
<feature type="transmembrane region" description="Helical" evidence="3">
    <location>
        <begin position="121"/>
        <end position="145"/>
    </location>
</feature>
<feature type="transmembrane region" description="Helical" evidence="3">
    <location>
        <begin position="469"/>
        <end position="491"/>
    </location>
</feature>
<organism evidence="5 6">
    <name type="scientific">Acanthaster planci</name>
    <name type="common">Crown-of-thorns starfish</name>
    <dbReference type="NCBI Taxonomy" id="133434"/>
    <lineage>
        <taxon>Eukaryota</taxon>
        <taxon>Metazoa</taxon>
        <taxon>Echinodermata</taxon>
        <taxon>Eleutherozoa</taxon>
        <taxon>Asterozoa</taxon>
        <taxon>Asteroidea</taxon>
        <taxon>Valvatacea</taxon>
        <taxon>Valvatida</taxon>
        <taxon>Acanthasteridae</taxon>
        <taxon>Acanthaster</taxon>
    </lineage>
</organism>
<dbReference type="GO" id="GO:0008028">
    <property type="term" value="F:monocarboxylic acid transmembrane transporter activity"/>
    <property type="evidence" value="ECO:0007669"/>
    <property type="project" value="TreeGrafter"/>
</dbReference>
<proteinExistence type="predicted"/>
<feature type="transmembrane region" description="Helical" evidence="3">
    <location>
        <begin position="182"/>
        <end position="203"/>
    </location>
</feature>
<keyword evidence="3" id="KW-1133">Transmembrane helix</keyword>
<gene>
    <name evidence="6" type="primary">LOC110977887</name>
</gene>
<comment type="subcellular location">
    <subcellularLocation>
        <location evidence="1">Membrane</location>
        <topology evidence="1">Multi-pass membrane protein</topology>
    </subcellularLocation>
</comment>
<dbReference type="PROSITE" id="PS50850">
    <property type="entry name" value="MFS"/>
    <property type="match status" value="1"/>
</dbReference>
<evidence type="ECO:0000256" key="1">
    <source>
        <dbReference type="ARBA" id="ARBA00004141"/>
    </source>
</evidence>
<feature type="transmembrane region" description="Helical" evidence="3">
    <location>
        <begin position="343"/>
        <end position="364"/>
    </location>
</feature>
<evidence type="ECO:0000256" key="2">
    <source>
        <dbReference type="SAM" id="MobiDB-lite"/>
    </source>
</evidence>
<evidence type="ECO:0000313" key="6">
    <source>
        <dbReference type="RefSeq" id="XP_022088104.1"/>
    </source>
</evidence>
<keyword evidence="3" id="KW-0812">Transmembrane</keyword>
<feature type="region of interest" description="Disordered" evidence="2">
    <location>
        <begin position="1"/>
        <end position="20"/>
    </location>
</feature>
<feature type="transmembrane region" description="Helical" evidence="3">
    <location>
        <begin position="97"/>
        <end position="115"/>
    </location>
</feature>
<feature type="transmembrane region" description="Helical" evidence="3">
    <location>
        <begin position="29"/>
        <end position="56"/>
    </location>
</feature>
<dbReference type="GeneID" id="110977887"/>
<dbReference type="Gene3D" id="1.20.1250.20">
    <property type="entry name" value="MFS general substrate transporter like domains"/>
    <property type="match status" value="1"/>
</dbReference>
<dbReference type="SUPFAM" id="SSF103473">
    <property type="entry name" value="MFS general substrate transporter"/>
    <property type="match status" value="1"/>
</dbReference>
<feature type="transmembrane region" description="Helical" evidence="3">
    <location>
        <begin position="315"/>
        <end position="337"/>
    </location>
</feature>
<dbReference type="AlphaFoldDB" id="A0A8B7Y4I7"/>
<feature type="transmembrane region" description="Helical" evidence="3">
    <location>
        <begin position="157"/>
        <end position="176"/>
    </location>
</feature>
<feature type="transmembrane region" description="Helical" evidence="3">
    <location>
        <begin position="401"/>
        <end position="425"/>
    </location>
</feature>
<protein>
    <submittedName>
        <fullName evidence="6">Monocarboxylate transporter 12-like</fullName>
    </submittedName>
</protein>
<sequence>MKQASRSEAPRRRPPAGEIPDPPEARWGVVVVVASHLNVALLIGLVRCVGIFYQSWKQEFETSAKQTAAVQSVMTSFSAFGGIIGGILTKRQGCRRCGILGGLLATCGLLSSHWVSSIYQLYFTAVLTGTGIGLSYTAAIVIVALHFKRKYKTANAVAFSGSGTGLIAAPPLMQALLDNFGWRGAVLISAALMANAVAFSTLFRSPLRAERPNRASNATVEQVDSPECGDDPILDHARDTFEEVPRTEDERCCDATDELEILSEGNHVSEVTQGNRDGYAPLKDSKRSRHAVGVTLLKRFSETFGLNILIRSYRFALLCLLQFEFSLSYLGFLQFLIPRAESAGVASQDAAVLLSLFGVGILLGRLVNGVLISWRLAAEHVTTAGLALAGLTLLVANVDSYAALAVASSVQGFAVGFLVAVMVVLTRRFVGMANFAVGVALCSFSVGIGVLTGPVMAGWLLDATGNYETVFYVLAGWYFLCAVQMLFLPLLKRHEPGIDIQPSDR</sequence>
<dbReference type="OrthoDB" id="6499973at2759"/>
<evidence type="ECO:0000259" key="4">
    <source>
        <dbReference type="PROSITE" id="PS50850"/>
    </source>
</evidence>
<dbReference type="InterPro" id="IPR020846">
    <property type="entry name" value="MFS_dom"/>
</dbReference>
<dbReference type="GO" id="GO:0016020">
    <property type="term" value="C:membrane"/>
    <property type="evidence" value="ECO:0007669"/>
    <property type="project" value="UniProtKB-SubCell"/>
</dbReference>
<dbReference type="Proteomes" id="UP000694845">
    <property type="component" value="Unplaced"/>
</dbReference>
<dbReference type="PANTHER" id="PTHR11360">
    <property type="entry name" value="MONOCARBOXYLATE TRANSPORTER"/>
    <property type="match status" value="1"/>
</dbReference>
<dbReference type="RefSeq" id="XP_022088104.1">
    <property type="nucleotide sequence ID" value="XM_022232412.1"/>
</dbReference>
<dbReference type="InterPro" id="IPR011701">
    <property type="entry name" value="MFS"/>
</dbReference>
<accession>A0A8B7Y4I7</accession>
<reference evidence="6" key="1">
    <citation type="submission" date="2025-08" db="UniProtKB">
        <authorList>
            <consortium name="RefSeq"/>
        </authorList>
    </citation>
    <scope>IDENTIFICATION</scope>
</reference>
<keyword evidence="3" id="KW-0472">Membrane</keyword>
<dbReference type="InterPro" id="IPR036259">
    <property type="entry name" value="MFS_trans_sf"/>
</dbReference>
<evidence type="ECO:0000313" key="5">
    <source>
        <dbReference type="Proteomes" id="UP000694845"/>
    </source>
</evidence>